<dbReference type="RefSeq" id="WP_208056583.1">
    <property type="nucleotide sequence ID" value="NZ_JAGEMK010000008.1"/>
</dbReference>
<accession>A0A939LR15</accession>
<evidence type="ECO:0000256" key="2">
    <source>
        <dbReference type="SAM" id="MobiDB-lite"/>
    </source>
</evidence>
<dbReference type="PANTHER" id="PTHR35174:SF3">
    <property type="entry name" value="BLL7171 PROTEIN"/>
    <property type="match status" value="1"/>
</dbReference>
<dbReference type="AlphaFoldDB" id="A0A939LR15"/>
<feature type="domain" description="YCII-related" evidence="3">
    <location>
        <begin position="24"/>
        <end position="120"/>
    </location>
</feature>
<proteinExistence type="inferred from homology"/>
<dbReference type="EMBL" id="JAGEMK010000008">
    <property type="protein sequence ID" value="MBO1752896.1"/>
    <property type="molecule type" value="Genomic_DNA"/>
</dbReference>
<dbReference type="InterPro" id="IPR005545">
    <property type="entry name" value="YCII"/>
</dbReference>
<dbReference type="Gene3D" id="3.30.70.1060">
    <property type="entry name" value="Dimeric alpha+beta barrel"/>
    <property type="match status" value="1"/>
</dbReference>
<comment type="caution">
    <text evidence="4">The sequence shown here is derived from an EMBL/GenBank/DDBJ whole genome shotgun (WGS) entry which is preliminary data.</text>
</comment>
<dbReference type="InterPro" id="IPR011008">
    <property type="entry name" value="Dimeric_a/b-barrel"/>
</dbReference>
<dbReference type="Pfam" id="PF03795">
    <property type="entry name" value="YCII"/>
    <property type="match status" value="1"/>
</dbReference>
<evidence type="ECO:0000259" key="3">
    <source>
        <dbReference type="Pfam" id="PF03795"/>
    </source>
</evidence>
<comment type="similarity">
    <text evidence="1">Belongs to the YciI family.</text>
</comment>
<gene>
    <name evidence="4" type="ORF">J4G33_13870</name>
</gene>
<dbReference type="SUPFAM" id="SSF54909">
    <property type="entry name" value="Dimeric alpha+beta barrel"/>
    <property type="match status" value="1"/>
</dbReference>
<keyword evidence="5" id="KW-1185">Reference proteome</keyword>
<sequence>MTTTPTPDHSTADEAAPATPSPSEYVVLLYADEAAWLAASPEEQAAVFSQHERFSTRCEERGHRITGGAELRPSSTARLVRRDAAGFPTVTDGPYAETVERFGGYYLVESSDVDDLAALVTELLEPGETAEIRATTNDVDGQGA</sequence>
<protein>
    <recommendedName>
        <fullName evidence="3">YCII-related domain-containing protein</fullName>
    </recommendedName>
</protein>
<feature type="region of interest" description="Disordered" evidence="2">
    <location>
        <begin position="1"/>
        <end position="21"/>
    </location>
</feature>
<evidence type="ECO:0000256" key="1">
    <source>
        <dbReference type="ARBA" id="ARBA00007689"/>
    </source>
</evidence>
<evidence type="ECO:0000313" key="4">
    <source>
        <dbReference type="EMBL" id="MBO1752896.1"/>
    </source>
</evidence>
<name>A0A939LR15_9CELL</name>
<dbReference type="Proteomes" id="UP000664209">
    <property type="component" value="Unassembled WGS sequence"/>
</dbReference>
<organism evidence="4 5">
    <name type="scientific">Actinotalea soli</name>
    <dbReference type="NCBI Taxonomy" id="2819234"/>
    <lineage>
        <taxon>Bacteria</taxon>
        <taxon>Bacillati</taxon>
        <taxon>Actinomycetota</taxon>
        <taxon>Actinomycetes</taxon>
        <taxon>Micrococcales</taxon>
        <taxon>Cellulomonadaceae</taxon>
        <taxon>Actinotalea</taxon>
    </lineage>
</organism>
<dbReference type="PANTHER" id="PTHR35174">
    <property type="entry name" value="BLL7171 PROTEIN-RELATED"/>
    <property type="match status" value="1"/>
</dbReference>
<evidence type="ECO:0000313" key="5">
    <source>
        <dbReference type="Proteomes" id="UP000664209"/>
    </source>
</evidence>
<reference evidence="4" key="1">
    <citation type="submission" date="2021-03" db="EMBL/GenBank/DDBJ databases">
        <title>Actinotalea soli sp. nov., isolated from soil.</title>
        <authorList>
            <person name="Ping W."/>
            <person name="Zhang J."/>
        </authorList>
    </citation>
    <scope>NUCLEOTIDE SEQUENCE</scope>
    <source>
        <strain evidence="4">BY-33</strain>
    </source>
</reference>